<evidence type="ECO:0000313" key="3">
    <source>
        <dbReference type="EMBL" id="MFD2868474.1"/>
    </source>
</evidence>
<protein>
    <submittedName>
        <fullName evidence="3">Phage minor head protein</fullName>
    </submittedName>
</protein>
<feature type="coiled-coil region" evidence="1">
    <location>
        <begin position="5"/>
        <end position="32"/>
    </location>
</feature>
<dbReference type="EMBL" id="JBHUOR010000041">
    <property type="protein sequence ID" value="MFD2868474.1"/>
    <property type="molecule type" value="Genomic_DNA"/>
</dbReference>
<dbReference type="Proteomes" id="UP001597568">
    <property type="component" value="Unassembled WGS sequence"/>
</dbReference>
<comment type="caution">
    <text evidence="3">The sequence shown here is derived from an EMBL/GenBank/DDBJ whole genome shotgun (WGS) entry which is preliminary data.</text>
</comment>
<evidence type="ECO:0000259" key="2">
    <source>
        <dbReference type="Pfam" id="PF04233"/>
    </source>
</evidence>
<feature type="domain" description="Phage head morphogenesis" evidence="2">
    <location>
        <begin position="151"/>
        <end position="268"/>
    </location>
</feature>
<accession>A0ABW5Y0E7</accession>
<organism evidence="3 4">
    <name type="scientific">Kurthia populi</name>
    <dbReference type="NCBI Taxonomy" id="1562132"/>
    <lineage>
        <taxon>Bacteria</taxon>
        <taxon>Bacillati</taxon>
        <taxon>Bacillota</taxon>
        <taxon>Bacilli</taxon>
        <taxon>Bacillales</taxon>
        <taxon>Caryophanaceae</taxon>
        <taxon>Kurthia</taxon>
    </lineage>
</organism>
<gene>
    <name evidence="3" type="ORF">ACFSY7_08180</name>
</gene>
<evidence type="ECO:0000313" key="4">
    <source>
        <dbReference type="Proteomes" id="UP001597568"/>
    </source>
</evidence>
<evidence type="ECO:0000256" key="1">
    <source>
        <dbReference type="SAM" id="Coils"/>
    </source>
</evidence>
<reference evidence="4" key="1">
    <citation type="journal article" date="2019" name="Int. J. Syst. Evol. Microbiol.">
        <title>The Global Catalogue of Microorganisms (GCM) 10K type strain sequencing project: providing services to taxonomists for standard genome sequencing and annotation.</title>
        <authorList>
            <consortium name="The Broad Institute Genomics Platform"/>
            <consortium name="The Broad Institute Genome Sequencing Center for Infectious Disease"/>
            <person name="Wu L."/>
            <person name="Ma J."/>
        </authorList>
    </citation>
    <scope>NUCLEOTIDE SEQUENCE [LARGE SCALE GENOMIC DNA]</scope>
    <source>
        <strain evidence="4">KCTC 33522</strain>
    </source>
</reference>
<dbReference type="Pfam" id="PF04233">
    <property type="entry name" value="Phage_Mu_F"/>
    <property type="match status" value="1"/>
</dbReference>
<name>A0ABW5Y0E7_9BACL</name>
<dbReference type="RefSeq" id="WP_380147526.1">
    <property type="nucleotide sequence ID" value="NZ_JBHUOR010000041.1"/>
</dbReference>
<keyword evidence="1" id="KW-0175">Coiled coil</keyword>
<keyword evidence="4" id="KW-1185">Reference proteome</keyword>
<dbReference type="InterPro" id="IPR006528">
    <property type="entry name" value="Phage_head_morphogenesis_dom"/>
</dbReference>
<sequence>MPKQIHNQLDIIKRLDELIAQSEREVDELLGKRLKEILATLSNMYSKFVKSDESSYTDLNKYNRLSKELERIAQQLNADYTQIVKDIEASQQRIYVEQYLLAAYLFQVYQGTEDGFTLPSEDVIAAALVNPIEFLRLRGVLEVHRNEIIRKIQIEVSQSLLAGEGYWKMAKRIENAVGFSQNRARTVARTEGARAMSLADEAVTEEMRKYTDIECLWLSTLDKRTRHQHRKLDGQRADKEGYFHFKGMKAKGPTMWNVAHMDINCRCVKIKLIDGQLPGVRRGRDYKDAKYQKRLADKIDEYMKKGHTYAKAYQKADEEIQPPNKVTSYITYEEWERKQKST</sequence>
<feature type="coiled-coil region" evidence="1">
    <location>
        <begin position="59"/>
        <end position="93"/>
    </location>
</feature>
<dbReference type="NCBIfam" id="TIGR01641">
    <property type="entry name" value="phageSPP1_gp7"/>
    <property type="match status" value="1"/>
</dbReference>
<proteinExistence type="predicted"/>